<accession>A0A9Q4C9R3</accession>
<gene>
    <name evidence="4" type="ORF">OS125_06350</name>
    <name evidence="5" type="ORF">OS129_04160</name>
</gene>
<dbReference type="Proteomes" id="UP001071478">
    <property type="component" value="Unassembled WGS sequence"/>
</dbReference>
<dbReference type="EMBL" id="JAPMKV010000003">
    <property type="protein sequence ID" value="MCX7444865.1"/>
    <property type="molecule type" value="Genomic_DNA"/>
</dbReference>
<feature type="compositionally biased region" description="Low complexity" evidence="1">
    <location>
        <begin position="1"/>
        <end position="13"/>
    </location>
</feature>
<keyword evidence="7" id="KW-1185">Reference proteome</keyword>
<proteinExistence type="predicted"/>
<feature type="region of interest" description="Disordered" evidence="1">
    <location>
        <begin position="160"/>
        <end position="188"/>
    </location>
</feature>
<feature type="transmembrane region" description="Helical" evidence="2">
    <location>
        <begin position="249"/>
        <end position="271"/>
    </location>
</feature>
<feature type="transmembrane region" description="Helical" evidence="2">
    <location>
        <begin position="277"/>
        <end position="298"/>
    </location>
</feature>
<feature type="transmembrane region" description="Helical" evidence="2">
    <location>
        <begin position="57"/>
        <end position="80"/>
    </location>
</feature>
<protein>
    <submittedName>
        <fullName evidence="5">PspC domain-containing protein</fullName>
    </submittedName>
</protein>
<keyword evidence="2" id="KW-1133">Transmembrane helix</keyword>
<dbReference type="Pfam" id="PF04024">
    <property type="entry name" value="PspC"/>
    <property type="match status" value="1"/>
</dbReference>
<evidence type="ECO:0000313" key="7">
    <source>
        <dbReference type="Proteomes" id="UP001081709"/>
    </source>
</evidence>
<comment type="caution">
    <text evidence="5">The sequence shown here is derived from an EMBL/GenBank/DDBJ whole genome shotgun (WGS) entry which is preliminary data.</text>
</comment>
<organism evidence="5 6">
    <name type="scientific">Corynebacterium pygosceleis</name>
    <dbReference type="NCBI Taxonomy" id="2800406"/>
    <lineage>
        <taxon>Bacteria</taxon>
        <taxon>Bacillati</taxon>
        <taxon>Actinomycetota</taxon>
        <taxon>Actinomycetes</taxon>
        <taxon>Mycobacteriales</taxon>
        <taxon>Corynebacteriaceae</taxon>
        <taxon>Corynebacterium</taxon>
    </lineage>
</organism>
<feature type="region of interest" description="Disordered" evidence="1">
    <location>
        <begin position="1"/>
        <end position="35"/>
    </location>
</feature>
<evidence type="ECO:0000313" key="6">
    <source>
        <dbReference type="Proteomes" id="UP001071478"/>
    </source>
</evidence>
<evidence type="ECO:0000313" key="4">
    <source>
        <dbReference type="EMBL" id="MCX7444865.1"/>
    </source>
</evidence>
<dbReference type="InterPro" id="IPR007168">
    <property type="entry name" value="Phageshock_PspC_N"/>
</dbReference>
<evidence type="ECO:0000256" key="1">
    <source>
        <dbReference type="SAM" id="MobiDB-lite"/>
    </source>
</evidence>
<feature type="transmembrane region" description="Helical" evidence="2">
    <location>
        <begin position="305"/>
        <end position="325"/>
    </location>
</feature>
<feature type="compositionally biased region" description="Low complexity" evidence="1">
    <location>
        <begin position="169"/>
        <end position="178"/>
    </location>
</feature>
<evidence type="ECO:0000259" key="3">
    <source>
        <dbReference type="Pfam" id="PF04024"/>
    </source>
</evidence>
<keyword evidence="2" id="KW-0812">Transmembrane</keyword>
<evidence type="ECO:0000256" key="2">
    <source>
        <dbReference type="SAM" id="Phobius"/>
    </source>
</evidence>
<dbReference type="Proteomes" id="UP001081709">
    <property type="component" value="Unassembled WGS sequence"/>
</dbReference>
<feature type="compositionally biased region" description="Basic and acidic residues" evidence="1">
    <location>
        <begin position="17"/>
        <end position="27"/>
    </location>
</feature>
<name>A0A9Q4C9R3_9CORY</name>
<feature type="transmembrane region" description="Helical" evidence="2">
    <location>
        <begin position="109"/>
        <end position="127"/>
    </location>
</feature>
<dbReference type="AlphaFoldDB" id="A0A9Q4C9R3"/>
<reference evidence="5" key="1">
    <citation type="submission" date="2022-11" db="EMBL/GenBank/DDBJ databases">
        <title>Corynebacterium sp. isolated from Penguins.</title>
        <authorList>
            <person name="Sedlar K."/>
            <person name="Svec P."/>
        </authorList>
    </citation>
    <scope>NUCLEOTIDE SEQUENCE</scope>
    <source>
        <strain evidence="4">P7003</strain>
        <strain evidence="5">P7374</strain>
    </source>
</reference>
<evidence type="ECO:0000313" key="5">
    <source>
        <dbReference type="EMBL" id="MCX7468075.1"/>
    </source>
</evidence>
<dbReference type="EMBL" id="JAPMKU010000002">
    <property type="protein sequence ID" value="MCX7468075.1"/>
    <property type="molecule type" value="Genomic_DNA"/>
</dbReference>
<dbReference type="RefSeq" id="WP_200253741.1">
    <property type="nucleotide sequence ID" value="NZ_JAENIQ020000001.1"/>
</dbReference>
<sequence length="443" mass="45784">MDTTSSPTNTTSPGLDRTLRDMWETRPPRIPSDQGGNAKIAGVCEGIGVRFRIDPTLIRIAFVVAALTGSGILLYAICWLSMPRWSMPVSPLGAAVQKKTTRGLSGERTTGYLLIFALLVFSGILGFSDVFSKSLFVTLLLAGVLWWLLHSRTPEPPVGLIADPAAVPSRESTAGESTTGEERRISPNPSLAHLKPVNGYTVPGAETTPPSWDPLGTAPALWDLPEPGPAREPAASTPRAPWATALGTLALVTGALGGIGLIALAVISAFSPLSVPFWLWASTSALLVGGLGTGVGILNRGKIRAPALFIGIGASAALIFAGAVADDSVTEISIGAGDTTSGPSVLAPVSGDDLPARVDNGIGKTELDLRGLRPLTESREVNVSNGVGKTVVWLPTDVPVTVNCSNGVGRLVCTPGDYNTGAEGERLTLDITNGVGKVVVHAG</sequence>
<keyword evidence="2" id="KW-0472">Membrane</keyword>
<feature type="domain" description="Phage shock protein PspC N-terminal" evidence="3">
    <location>
        <begin position="37"/>
        <end position="84"/>
    </location>
</feature>